<accession>A0ABV4M5P2</accession>
<comment type="caution">
    <text evidence="2">The sequence shown here is derived from an EMBL/GenBank/DDBJ whole genome shotgun (WGS) entry which is preliminary data.</text>
</comment>
<feature type="signal peptide" evidence="1">
    <location>
        <begin position="1"/>
        <end position="18"/>
    </location>
</feature>
<dbReference type="Proteomes" id="UP001569153">
    <property type="component" value="Unassembled WGS sequence"/>
</dbReference>
<dbReference type="RefSeq" id="WP_261888587.1">
    <property type="nucleotide sequence ID" value="NZ_AP025472.1"/>
</dbReference>
<organism evidence="2 3">
    <name type="scientific">Vibrio cortegadensis</name>
    <dbReference type="NCBI Taxonomy" id="1328770"/>
    <lineage>
        <taxon>Bacteria</taxon>
        <taxon>Pseudomonadati</taxon>
        <taxon>Pseudomonadota</taxon>
        <taxon>Gammaproteobacteria</taxon>
        <taxon>Vibrionales</taxon>
        <taxon>Vibrionaceae</taxon>
        <taxon>Vibrio</taxon>
    </lineage>
</organism>
<keyword evidence="3" id="KW-1185">Reference proteome</keyword>
<evidence type="ECO:0000256" key="1">
    <source>
        <dbReference type="SAM" id="SignalP"/>
    </source>
</evidence>
<proteinExistence type="predicted"/>
<gene>
    <name evidence="2" type="ORF">ACED38_08115</name>
</gene>
<sequence>MVKSIIVCLMGISLSAFAAQDPTAPLGWMAPADKVVKKKRVRTYRLPTLQSIVCKDEAPCYAILNDQVVTQGNTIRGYRVKQVNAEDVTLQRGSKTWKLELFSLNIKH</sequence>
<reference evidence="2 3" key="1">
    <citation type="submission" date="2024-06" db="EMBL/GenBank/DDBJ databases">
        <authorList>
            <person name="Steensen K."/>
            <person name="Seneca J."/>
            <person name="Bartlau N."/>
            <person name="Yu A.X."/>
            <person name="Polz M.F."/>
        </authorList>
    </citation>
    <scope>NUCLEOTIDE SEQUENCE [LARGE SCALE GENOMIC DNA]</scope>
    <source>
        <strain evidence="2 3">FF146</strain>
    </source>
</reference>
<evidence type="ECO:0000313" key="2">
    <source>
        <dbReference type="EMBL" id="MEZ8194852.1"/>
    </source>
</evidence>
<evidence type="ECO:0000313" key="3">
    <source>
        <dbReference type="Proteomes" id="UP001569153"/>
    </source>
</evidence>
<protein>
    <submittedName>
        <fullName evidence="2">MSHA biogenesis protein MshK</fullName>
    </submittedName>
</protein>
<keyword evidence="1" id="KW-0732">Signal</keyword>
<dbReference type="EMBL" id="JBGOOT010000005">
    <property type="protein sequence ID" value="MEZ8194852.1"/>
    <property type="molecule type" value="Genomic_DNA"/>
</dbReference>
<feature type="chain" id="PRO_5047183735" evidence="1">
    <location>
        <begin position="19"/>
        <end position="108"/>
    </location>
</feature>
<name>A0ABV4M5P2_9VIBR</name>